<evidence type="ECO:0000313" key="1">
    <source>
        <dbReference type="EMBL" id="SMC29337.1"/>
    </source>
</evidence>
<proteinExistence type="predicted"/>
<gene>
    <name evidence="1" type="ORF">SAMN02745857_03776</name>
</gene>
<dbReference type="Proteomes" id="UP000192761">
    <property type="component" value="Unassembled WGS sequence"/>
</dbReference>
<dbReference type="OrthoDB" id="8617509at2"/>
<protein>
    <recommendedName>
        <fullName evidence="3">GAF domain-containing protein</fullName>
    </recommendedName>
</protein>
<dbReference type="STRING" id="1121001.SAMN02745857_03776"/>
<dbReference type="EMBL" id="FWXD01000033">
    <property type="protein sequence ID" value="SMC29337.1"/>
    <property type="molecule type" value="Genomic_DNA"/>
</dbReference>
<dbReference type="RefSeq" id="WP_084092710.1">
    <property type="nucleotide sequence ID" value="NZ_FWXD01000033.1"/>
</dbReference>
<evidence type="ECO:0000313" key="2">
    <source>
        <dbReference type="Proteomes" id="UP000192761"/>
    </source>
</evidence>
<keyword evidence="2" id="KW-1185">Reference proteome</keyword>
<organism evidence="1 2">
    <name type="scientific">Andreprevotia lacus DSM 23236</name>
    <dbReference type="NCBI Taxonomy" id="1121001"/>
    <lineage>
        <taxon>Bacteria</taxon>
        <taxon>Pseudomonadati</taxon>
        <taxon>Pseudomonadota</taxon>
        <taxon>Betaproteobacteria</taxon>
        <taxon>Neisseriales</taxon>
        <taxon>Chitinibacteraceae</taxon>
        <taxon>Andreprevotia</taxon>
    </lineage>
</organism>
<accession>A0A1W1XZN8</accession>
<name>A0A1W1XZN8_9NEIS</name>
<dbReference type="SUPFAM" id="SSF55781">
    <property type="entry name" value="GAF domain-like"/>
    <property type="match status" value="1"/>
</dbReference>
<evidence type="ECO:0008006" key="3">
    <source>
        <dbReference type="Google" id="ProtNLM"/>
    </source>
</evidence>
<dbReference type="AlphaFoldDB" id="A0A1W1XZN8"/>
<reference evidence="1 2" key="1">
    <citation type="submission" date="2017-04" db="EMBL/GenBank/DDBJ databases">
        <authorList>
            <person name="Afonso C.L."/>
            <person name="Miller P.J."/>
            <person name="Scott M.A."/>
            <person name="Spackman E."/>
            <person name="Goraichik I."/>
            <person name="Dimitrov K.M."/>
            <person name="Suarez D.L."/>
            <person name="Swayne D.E."/>
        </authorList>
    </citation>
    <scope>NUCLEOTIDE SEQUENCE [LARGE SCALE GENOMIC DNA]</scope>
    <source>
        <strain evidence="1 2">DSM 23236</strain>
    </source>
</reference>
<sequence>MTEAEWVRLNYAVLGEATAKFRGARFFAALVLCLTRVSGAHYAFVTLRDSGHAAKGYSLAFADGNNTRQPFSYDLATTPCNAVLGGNPVSLPCDVSQAFPAAQGIYSGYCGLPLQDEGGATLGLLAVADDRTLGHVERLEALLRLLVGRTAAELECHIAHRHIQPLAQSR</sequence>